<reference evidence="2 3" key="1">
    <citation type="submission" date="2016-11" db="EMBL/GenBank/DDBJ databases">
        <authorList>
            <person name="Jaros S."/>
            <person name="Januszkiewicz K."/>
            <person name="Wedrychowicz H."/>
        </authorList>
    </citation>
    <scope>NUCLEOTIDE SEQUENCE [LARGE SCALE GENOMIC DNA]</scope>
    <source>
        <strain evidence="2 3">Con a/3</strain>
    </source>
</reference>
<dbReference type="SMART" id="SM00871">
    <property type="entry name" value="AraC_E_bind"/>
    <property type="match status" value="1"/>
</dbReference>
<dbReference type="RefSeq" id="WP_077362562.1">
    <property type="nucleotide sequence ID" value="NZ_MQMF01000002.1"/>
</dbReference>
<protein>
    <recommendedName>
        <fullName evidence="1">AraC effector-binding domain-containing protein</fullName>
    </recommendedName>
</protein>
<evidence type="ECO:0000313" key="2">
    <source>
        <dbReference type="EMBL" id="OOE12573.1"/>
    </source>
</evidence>
<comment type="caution">
    <text evidence="2">The sequence shown here is derived from an EMBL/GenBank/DDBJ whole genome shotgun (WGS) entry which is preliminary data.</text>
</comment>
<gene>
    <name evidence="2" type="ORF">UN64_10895</name>
</gene>
<dbReference type="InterPro" id="IPR010499">
    <property type="entry name" value="AraC_E-bd"/>
</dbReference>
<evidence type="ECO:0000259" key="1">
    <source>
        <dbReference type="SMART" id="SM00871"/>
    </source>
</evidence>
<dbReference type="SUPFAM" id="SSF55136">
    <property type="entry name" value="Probable bacterial effector-binding domain"/>
    <property type="match status" value="1"/>
</dbReference>
<evidence type="ECO:0000313" key="3">
    <source>
        <dbReference type="Proteomes" id="UP000188597"/>
    </source>
</evidence>
<accession>A0A1V3G846</accession>
<organism evidence="2 3">
    <name type="scientific">Fictibacillus arsenicus</name>
    <dbReference type="NCBI Taxonomy" id="255247"/>
    <lineage>
        <taxon>Bacteria</taxon>
        <taxon>Bacillati</taxon>
        <taxon>Bacillota</taxon>
        <taxon>Bacilli</taxon>
        <taxon>Bacillales</taxon>
        <taxon>Fictibacillaceae</taxon>
        <taxon>Fictibacillus</taxon>
    </lineage>
</organism>
<dbReference type="Proteomes" id="UP000188597">
    <property type="component" value="Unassembled WGS sequence"/>
</dbReference>
<dbReference type="EMBL" id="MQMF01000002">
    <property type="protein sequence ID" value="OOE12573.1"/>
    <property type="molecule type" value="Genomic_DNA"/>
</dbReference>
<dbReference type="InterPro" id="IPR029441">
    <property type="entry name" value="Cass2"/>
</dbReference>
<dbReference type="Gene3D" id="3.20.80.10">
    <property type="entry name" value="Regulatory factor, effector binding domain"/>
    <property type="match status" value="1"/>
</dbReference>
<dbReference type="AlphaFoldDB" id="A0A1V3G846"/>
<name>A0A1V3G846_9BACL</name>
<sequence>MNRRINKVFQVVGMKNKGLYSNLASEVPINAQEFLSRIDEIKNHLGVEVSLFEPKKGEDHKEGHYYVGVLVKDKIDEVPSGMEYIEISGEYVSTRGSMTVVSDLYTSLQKWSKEHGYYPTQESYFIEMYHPVEEGEEEVEIYIPINSCIDNVTSKESQLVT</sequence>
<dbReference type="InterPro" id="IPR011256">
    <property type="entry name" value="Reg_factor_effector_dom_sf"/>
</dbReference>
<dbReference type="Pfam" id="PF14526">
    <property type="entry name" value="Cass2"/>
    <property type="match status" value="1"/>
</dbReference>
<feature type="domain" description="AraC effector-binding" evidence="1">
    <location>
        <begin position="1"/>
        <end position="146"/>
    </location>
</feature>
<dbReference type="OrthoDB" id="2863365at2"/>
<proteinExistence type="predicted"/>